<evidence type="ECO:0000313" key="7">
    <source>
        <dbReference type="EnsemblProtists" id="EKX43895"/>
    </source>
</evidence>
<reference evidence="6 8" key="1">
    <citation type="journal article" date="2012" name="Nature">
        <title>Algal genomes reveal evolutionary mosaicism and the fate of nucleomorphs.</title>
        <authorList>
            <consortium name="DOE Joint Genome Institute"/>
            <person name="Curtis B.A."/>
            <person name="Tanifuji G."/>
            <person name="Burki F."/>
            <person name="Gruber A."/>
            <person name="Irimia M."/>
            <person name="Maruyama S."/>
            <person name="Arias M.C."/>
            <person name="Ball S.G."/>
            <person name="Gile G.H."/>
            <person name="Hirakawa Y."/>
            <person name="Hopkins J.F."/>
            <person name="Kuo A."/>
            <person name="Rensing S.A."/>
            <person name="Schmutz J."/>
            <person name="Symeonidi A."/>
            <person name="Elias M."/>
            <person name="Eveleigh R.J."/>
            <person name="Herman E.K."/>
            <person name="Klute M.J."/>
            <person name="Nakayama T."/>
            <person name="Obornik M."/>
            <person name="Reyes-Prieto A."/>
            <person name="Armbrust E.V."/>
            <person name="Aves S.J."/>
            <person name="Beiko R.G."/>
            <person name="Coutinho P."/>
            <person name="Dacks J.B."/>
            <person name="Durnford D.G."/>
            <person name="Fast N.M."/>
            <person name="Green B.R."/>
            <person name="Grisdale C.J."/>
            <person name="Hempel F."/>
            <person name="Henrissat B."/>
            <person name="Hoppner M.P."/>
            <person name="Ishida K."/>
            <person name="Kim E."/>
            <person name="Koreny L."/>
            <person name="Kroth P.G."/>
            <person name="Liu Y."/>
            <person name="Malik S.B."/>
            <person name="Maier U.G."/>
            <person name="McRose D."/>
            <person name="Mock T."/>
            <person name="Neilson J.A."/>
            <person name="Onodera N.T."/>
            <person name="Poole A.M."/>
            <person name="Pritham E.J."/>
            <person name="Richards T.A."/>
            <person name="Rocap G."/>
            <person name="Roy S.W."/>
            <person name="Sarai C."/>
            <person name="Schaack S."/>
            <person name="Shirato S."/>
            <person name="Slamovits C.H."/>
            <person name="Spencer D.F."/>
            <person name="Suzuki S."/>
            <person name="Worden A.Z."/>
            <person name="Zauner S."/>
            <person name="Barry K."/>
            <person name="Bell C."/>
            <person name="Bharti A.K."/>
            <person name="Crow J.A."/>
            <person name="Grimwood J."/>
            <person name="Kramer R."/>
            <person name="Lindquist E."/>
            <person name="Lucas S."/>
            <person name="Salamov A."/>
            <person name="McFadden G.I."/>
            <person name="Lane C.E."/>
            <person name="Keeling P.J."/>
            <person name="Gray M.W."/>
            <person name="Grigoriev I.V."/>
            <person name="Archibald J.M."/>
        </authorList>
    </citation>
    <scope>NUCLEOTIDE SEQUENCE</scope>
    <source>
        <strain evidence="6 8">CCMP2712</strain>
    </source>
</reference>
<reference evidence="8" key="2">
    <citation type="submission" date="2012-11" db="EMBL/GenBank/DDBJ databases">
        <authorList>
            <person name="Kuo A."/>
            <person name="Curtis B.A."/>
            <person name="Tanifuji G."/>
            <person name="Burki F."/>
            <person name="Gruber A."/>
            <person name="Irimia M."/>
            <person name="Maruyama S."/>
            <person name="Arias M.C."/>
            <person name="Ball S.G."/>
            <person name="Gile G.H."/>
            <person name="Hirakawa Y."/>
            <person name="Hopkins J.F."/>
            <person name="Rensing S.A."/>
            <person name="Schmutz J."/>
            <person name="Symeonidi A."/>
            <person name="Elias M."/>
            <person name="Eveleigh R.J."/>
            <person name="Herman E.K."/>
            <person name="Klute M.J."/>
            <person name="Nakayama T."/>
            <person name="Obornik M."/>
            <person name="Reyes-Prieto A."/>
            <person name="Armbrust E.V."/>
            <person name="Aves S.J."/>
            <person name="Beiko R.G."/>
            <person name="Coutinho P."/>
            <person name="Dacks J.B."/>
            <person name="Durnford D.G."/>
            <person name="Fast N.M."/>
            <person name="Green B.R."/>
            <person name="Grisdale C."/>
            <person name="Hempe F."/>
            <person name="Henrissat B."/>
            <person name="Hoppner M.P."/>
            <person name="Ishida K.-I."/>
            <person name="Kim E."/>
            <person name="Koreny L."/>
            <person name="Kroth P.G."/>
            <person name="Liu Y."/>
            <person name="Malik S.-B."/>
            <person name="Maier U.G."/>
            <person name="McRose D."/>
            <person name="Mock T."/>
            <person name="Neilson J.A."/>
            <person name="Onodera N.T."/>
            <person name="Poole A.M."/>
            <person name="Pritham E.J."/>
            <person name="Richards T.A."/>
            <person name="Rocap G."/>
            <person name="Roy S.W."/>
            <person name="Sarai C."/>
            <person name="Schaack S."/>
            <person name="Shirato S."/>
            <person name="Slamovits C.H."/>
            <person name="Spencer D.F."/>
            <person name="Suzuki S."/>
            <person name="Worden A.Z."/>
            <person name="Zauner S."/>
            <person name="Barry K."/>
            <person name="Bell C."/>
            <person name="Bharti A.K."/>
            <person name="Crow J.A."/>
            <person name="Grimwood J."/>
            <person name="Kramer R."/>
            <person name="Lindquist E."/>
            <person name="Lucas S."/>
            <person name="Salamov A."/>
            <person name="McFadden G.I."/>
            <person name="Lane C.E."/>
            <person name="Keeling P.J."/>
            <person name="Gray M.W."/>
            <person name="Grigoriev I.V."/>
            <person name="Archibald J.M."/>
        </authorList>
    </citation>
    <scope>NUCLEOTIDE SEQUENCE</scope>
    <source>
        <strain evidence="8">CCMP2712</strain>
    </source>
</reference>
<dbReference type="SMART" id="SM00460">
    <property type="entry name" value="TGc"/>
    <property type="match status" value="1"/>
</dbReference>
<comment type="similarity">
    <text evidence="1">Belongs to the transglutaminase-like superfamily. PNGase family.</text>
</comment>
<dbReference type="InterPro" id="IPR002931">
    <property type="entry name" value="Transglutaminase-like"/>
</dbReference>
<name>L1J741_GUITC</name>
<dbReference type="RefSeq" id="XP_005830875.1">
    <property type="nucleotide sequence ID" value="XM_005830818.1"/>
</dbReference>
<dbReference type="Pfam" id="PF01841">
    <property type="entry name" value="Transglut_core"/>
    <property type="match status" value="1"/>
</dbReference>
<organism evidence="6">
    <name type="scientific">Guillardia theta (strain CCMP2712)</name>
    <name type="common">Cryptophyte</name>
    <dbReference type="NCBI Taxonomy" id="905079"/>
    <lineage>
        <taxon>Eukaryota</taxon>
        <taxon>Cryptophyceae</taxon>
        <taxon>Pyrenomonadales</taxon>
        <taxon>Geminigeraceae</taxon>
        <taxon>Guillardia</taxon>
    </lineage>
</organism>
<dbReference type="Gene3D" id="3.10.620.30">
    <property type="match status" value="1"/>
</dbReference>
<dbReference type="EnsemblProtists" id="EKX43895">
    <property type="protein sequence ID" value="EKX43895"/>
    <property type="gene ID" value="GUITHDRAFT_72606"/>
</dbReference>
<evidence type="ECO:0000256" key="3">
    <source>
        <dbReference type="ARBA" id="ARBA00022833"/>
    </source>
</evidence>
<feature type="non-terminal residue" evidence="6">
    <location>
        <position position="258"/>
    </location>
</feature>
<protein>
    <recommendedName>
        <fullName evidence="5">Transglutaminase-like domain-containing protein</fullName>
    </recommendedName>
</protein>
<dbReference type="Gene3D" id="2.20.25.10">
    <property type="match status" value="1"/>
</dbReference>
<dbReference type="PANTHER" id="PTHR12143:SF19">
    <property type="entry name" value="PEPTIDE-N(4)-(N-ACETYL-BETA-GLUCOSAMINYL)ASPARAGINE AMIDASE"/>
    <property type="match status" value="1"/>
</dbReference>
<dbReference type="FunFam" id="2.20.25.10:FF:000011">
    <property type="entry name" value="peptide-N(4)-(N-acetyl-beta- glucosaminyl)asparagine amidase"/>
    <property type="match status" value="1"/>
</dbReference>
<evidence type="ECO:0000259" key="5">
    <source>
        <dbReference type="SMART" id="SM00460"/>
    </source>
</evidence>
<dbReference type="EMBL" id="JH993007">
    <property type="protein sequence ID" value="EKX43895.1"/>
    <property type="molecule type" value="Genomic_DNA"/>
</dbReference>
<dbReference type="SUPFAM" id="SSF54001">
    <property type="entry name" value="Cysteine proteinases"/>
    <property type="match status" value="1"/>
</dbReference>
<gene>
    <name evidence="6" type="ORF">GUITHDRAFT_72606</name>
</gene>
<keyword evidence="2" id="KW-0479">Metal-binding</keyword>
<feature type="region of interest" description="Disordered" evidence="4">
    <location>
        <begin position="225"/>
        <end position="258"/>
    </location>
</feature>
<dbReference type="AlphaFoldDB" id="L1J741"/>
<dbReference type="STRING" id="905079.L1J741"/>
<dbReference type="GO" id="GO:0046872">
    <property type="term" value="F:metal ion binding"/>
    <property type="evidence" value="ECO:0007669"/>
    <property type="project" value="UniProtKB-KW"/>
</dbReference>
<feature type="domain" description="Transglutaminase-like" evidence="5">
    <location>
        <begin position="81"/>
        <end position="136"/>
    </location>
</feature>
<dbReference type="GO" id="GO:0005829">
    <property type="term" value="C:cytosol"/>
    <property type="evidence" value="ECO:0007669"/>
    <property type="project" value="TreeGrafter"/>
</dbReference>
<dbReference type="OrthoDB" id="409136at2759"/>
<dbReference type="OMA" id="NDFFTWI"/>
<dbReference type="GO" id="GO:0000224">
    <property type="term" value="F:peptide-N4-(N-acetyl-beta-glucosaminyl)asparagine amidase activity"/>
    <property type="evidence" value="ECO:0007669"/>
    <property type="project" value="TreeGrafter"/>
</dbReference>
<dbReference type="InterPro" id="IPR038765">
    <property type="entry name" value="Papain-like_cys_pep_sf"/>
</dbReference>
<sequence length="258" mass="30018">MNLGPNDSVVRHLLRWFKHRCFKWVNNAPCDHCGSSSTKNAGADRPNVSEQAHGAGVVELYHCNDCNKTTRFPRYNHPGKLMETKRGRCGEWANAFTLCCIAMGFEARHVVDWTDHVWTEVFSEDQQRWIHCDPCEDSWDSPLLYSEGWGKKLSYVIAFSKDEVVDVTCRYTRQWDECRTRRSKCPELWLAEYIQTIKLSKLSQMPPQRQNVLRQRWEKEVKELEPRNYVKPSEPTEPALPGRTTGSLEWRAARGELG</sequence>
<evidence type="ECO:0000313" key="8">
    <source>
        <dbReference type="Proteomes" id="UP000011087"/>
    </source>
</evidence>
<reference evidence="7" key="3">
    <citation type="submission" date="2015-06" db="UniProtKB">
        <authorList>
            <consortium name="EnsemblProtists"/>
        </authorList>
    </citation>
    <scope>IDENTIFICATION</scope>
</reference>
<proteinExistence type="inferred from homology"/>
<dbReference type="eggNOG" id="KOG0909">
    <property type="taxonomic scope" value="Eukaryota"/>
</dbReference>
<dbReference type="GO" id="GO:0005634">
    <property type="term" value="C:nucleus"/>
    <property type="evidence" value="ECO:0007669"/>
    <property type="project" value="TreeGrafter"/>
</dbReference>
<dbReference type="KEGG" id="gtt:GUITHDRAFT_72606"/>
<evidence type="ECO:0000256" key="2">
    <source>
        <dbReference type="ARBA" id="ARBA00022723"/>
    </source>
</evidence>
<dbReference type="PANTHER" id="PTHR12143">
    <property type="entry name" value="PEPTIDE N-GLYCANASE PNGASE -RELATED"/>
    <property type="match status" value="1"/>
</dbReference>
<evidence type="ECO:0000256" key="1">
    <source>
        <dbReference type="ARBA" id="ARBA00009390"/>
    </source>
</evidence>
<dbReference type="Proteomes" id="UP000011087">
    <property type="component" value="Unassembled WGS sequence"/>
</dbReference>
<accession>L1J741</accession>
<keyword evidence="8" id="KW-1185">Reference proteome</keyword>
<keyword evidence="3" id="KW-0862">Zinc</keyword>
<evidence type="ECO:0000256" key="4">
    <source>
        <dbReference type="SAM" id="MobiDB-lite"/>
    </source>
</evidence>
<dbReference type="GO" id="GO:0006516">
    <property type="term" value="P:glycoprotein catabolic process"/>
    <property type="evidence" value="ECO:0007669"/>
    <property type="project" value="TreeGrafter"/>
</dbReference>
<evidence type="ECO:0000313" key="6">
    <source>
        <dbReference type="EMBL" id="EKX43895.1"/>
    </source>
</evidence>
<dbReference type="HOGENOM" id="CLU_031058_0_0_1"/>
<dbReference type="PaxDb" id="55529-EKX43895"/>
<dbReference type="GeneID" id="17300619"/>
<dbReference type="InterPro" id="IPR050883">
    <property type="entry name" value="PNGase"/>
</dbReference>